<gene>
    <name evidence="2" type="ORF">C1SCF055_LOCUS33883</name>
</gene>
<protein>
    <recommendedName>
        <fullName evidence="1">CS domain-containing protein</fullName>
    </recommendedName>
</protein>
<dbReference type="GO" id="GO:0051082">
    <property type="term" value="F:unfolded protein binding"/>
    <property type="evidence" value="ECO:0007669"/>
    <property type="project" value="TreeGrafter"/>
</dbReference>
<dbReference type="PANTHER" id="PTHR12356">
    <property type="entry name" value="NUCLEAR MOVEMENT PROTEIN NUDC"/>
    <property type="match status" value="1"/>
</dbReference>
<evidence type="ECO:0000259" key="1">
    <source>
        <dbReference type="PROSITE" id="PS51203"/>
    </source>
</evidence>
<evidence type="ECO:0000313" key="2">
    <source>
        <dbReference type="EMBL" id="CAI4008440.1"/>
    </source>
</evidence>
<dbReference type="InterPro" id="IPR007052">
    <property type="entry name" value="CS_dom"/>
</dbReference>
<dbReference type="Pfam" id="PF04969">
    <property type="entry name" value="CS"/>
    <property type="match status" value="1"/>
</dbReference>
<sequence length="112" mass="12667">MPYCGPSGSTEICRWANVPPGDEVEVEFDMPEGCKARDVEVKIRNSHVLVKINGRTLVNDELLNRCDPDVSRWEIRGTRLVLVLQKEAGSTIPWPNVFVKDCKTHFDLTDVL</sequence>
<feature type="domain" description="CS" evidence="1">
    <location>
        <begin position="8"/>
        <end position="98"/>
    </location>
</feature>
<dbReference type="PROSITE" id="PS51203">
    <property type="entry name" value="CS"/>
    <property type="match status" value="1"/>
</dbReference>
<keyword evidence="4" id="KW-1185">Reference proteome</keyword>
<dbReference type="EMBL" id="CAMXCT020004279">
    <property type="protein sequence ID" value="CAL1161815.1"/>
    <property type="molecule type" value="Genomic_DNA"/>
</dbReference>
<comment type="caution">
    <text evidence="2">The sequence shown here is derived from an EMBL/GenBank/DDBJ whole genome shotgun (WGS) entry which is preliminary data.</text>
</comment>
<dbReference type="InterPro" id="IPR037898">
    <property type="entry name" value="NudC_fam"/>
</dbReference>
<accession>A0A9P1GCL3</accession>
<reference evidence="3" key="2">
    <citation type="submission" date="2024-04" db="EMBL/GenBank/DDBJ databases">
        <authorList>
            <person name="Chen Y."/>
            <person name="Shah S."/>
            <person name="Dougan E. K."/>
            <person name="Thang M."/>
            <person name="Chan C."/>
        </authorList>
    </citation>
    <scope>NUCLEOTIDE SEQUENCE [LARGE SCALE GENOMIC DNA]</scope>
</reference>
<reference evidence="2" key="1">
    <citation type="submission" date="2022-10" db="EMBL/GenBank/DDBJ databases">
        <authorList>
            <person name="Chen Y."/>
            <person name="Dougan E. K."/>
            <person name="Chan C."/>
            <person name="Rhodes N."/>
            <person name="Thang M."/>
        </authorList>
    </citation>
    <scope>NUCLEOTIDE SEQUENCE</scope>
</reference>
<dbReference type="AlphaFoldDB" id="A0A9P1GCL3"/>
<dbReference type="GO" id="GO:0006457">
    <property type="term" value="P:protein folding"/>
    <property type="evidence" value="ECO:0007669"/>
    <property type="project" value="TreeGrafter"/>
</dbReference>
<dbReference type="Gene3D" id="2.60.40.790">
    <property type="match status" value="1"/>
</dbReference>
<dbReference type="InterPro" id="IPR008978">
    <property type="entry name" value="HSP20-like_chaperone"/>
</dbReference>
<evidence type="ECO:0000313" key="3">
    <source>
        <dbReference type="EMBL" id="CAL1161815.1"/>
    </source>
</evidence>
<dbReference type="OrthoDB" id="515366at2759"/>
<dbReference type="EMBL" id="CAMXCT010004279">
    <property type="protein sequence ID" value="CAI4008440.1"/>
    <property type="molecule type" value="Genomic_DNA"/>
</dbReference>
<proteinExistence type="predicted"/>
<dbReference type="Proteomes" id="UP001152797">
    <property type="component" value="Unassembled WGS sequence"/>
</dbReference>
<evidence type="ECO:0000313" key="4">
    <source>
        <dbReference type="Proteomes" id="UP001152797"/>
    </source>
</evidence>
<dbReference type="EMBL" id="CAMXCT030004279">
    <property type="protein sequence ID" value="CAL4795752.1"/>
    <property type="molecule type" value="Genomic_DNA"/>
</dbReference>
<dbReference type="SUPFAM" id="SSF49764">
    <property type="entry name" value="HSP20-like chaperones"/>
    <property type="match status" value="1"/>
</dbReference>
<dbReference type="GO" id="GO:0005737">
    <property type="term" value="C:cytoplasm"/>
    <property type="evidence" value="ECO:0007669"/>
    <property type="project" value="TreeGrafter"/>
</dbReference>
<name>A0A9P1GCL3_9DINO</name>
<organism evidence="2">
    <name type="scientific">Cladocopium goreaui</name>
    <dbReference type="NCBI Taxonomy" id="2562237"/>
    <lineage>
        <taxon>Eukaryota</taxon>
        <taxon>Sar</taxon>
        <taxon>Alveolata</taxon>
        <taxon>Dinophyceae</taxon>
        <taxon>Suessiales</taxon>
        <taxon>Symbiodiniaceae</taxon>
        <taxon>Cladocopium</taxon>
    </lineage>
</organism>